<dbReference type="Proteomes" id="UP000783686">
    <property type="component" value="Unassembled WGS sequence"/>
</dbReference>
<evidence type="ECO:0000256" key="1">
    <source>
        <dbReference type="SAM" id="Coils"/>
    </source>
</evidence>
<accession>A0A811LR81</accession>
<gene>
    <name evidence="2" type="ORF">BOKJ2_LOCUS13423</name>
</gene>
<keyword evidence="1" id="KW-0175">Coiled coil</keyword>
<organism evidence="2 3">
    <name type="scientific">Bursaphelenchus okinawaensis</name>
    <dbReference type="NCBI Taxonomy" id="465554"/>
    <lineage>
        <taxon>Eukaryota</taxon>
        <taxon>Metazoa</taxon>
        <taxon>Ecdysozoa</taxon>
        <taxon>Nematoda</taxon>
        <taxon>Chromadorea</taxon>
        <taxon>Rhabditida</taxon>
        <taxon>Tylenchina</taxon>
        <taxon>Tylenchomorpha</taxon>
        <taxon>Aphelenchoidea</taxon>
        <taxon>Aphelenchoididae</taxon>
        <taxon>Bursaphelenchus</taxon>
    </lineage>
</organism>
<keyword evidence="3" id="KW-1185">Reference proteome</keyword>
<dbReference type="EMBL" id="CAJFCW020000006">
    <property type="protein sequence ID" value="CAG9126485.1"/>
    <property type="molecule type" value="Genomic_DNA"/>
</dbReference>
<evidence type="ECO:0000313" key="3">
    <source>
        <dbReference type="Proteomes" id="UP000614601"/>
    </source>
</evidence>
<dbReference type="Proteomes" id="UP000614601">
    <property type="component" value="Unassembled WGS sequence"/>
</dbReference>
<protein>
    <submittedName>
        <fullName evidence="2">Uncharacterized protein</fullName>
    </submittedName>
</protein>
<dbReference type="EMBL" id="CAJFDH010000006">
    <property type="protein sequence ID" value="CAD5229364.1"/>
    <property type="molecule type" value="Genomic_DNA"/>
</dbReference>
<comment type="caution">
    <text evidence="2">The sequence shown here is derived from an EMBL/GenBank/DDBJ whole genome shotgun (WGS) entry which is preliminary data.</text>
</comment>
<sequence length="117" mass="13740">MDLRKEVEQSFRDVTATANNMMEELYHCVDTINEVRDNTEELVYNNLKKLLDSYVQKALEVPFVLETNKQELAAKRANLLENEARLEEVSEQAQKVDKELEEKHQTLLRTKQALFNQ</sequence>
<reference evidence="2" key="1">
    <citation type="submission" date="2020-09" db="EMBL/GenBank/DDBJ databases">
        <authorList>
            <person name="Kikuchi T."/>
        </authorList>
    </citation>
    <scope>NUCLEOTIDE SEQUENCE</scope>
    <source>
        <strain evidence="2">SH1</strain>
    </source>
</reference>
<proteinExistence type="predicted"/>
<name>A0A811LR81_9BILA</name>
<dbReference type="AlphaFoldDB" id="A0A811LR81"/>
<feature type="coiled-coil region" evidence="1">
    <location>
        <begin position="69"/>
        <end position="106"/>
    </location>
</feature>
<evidence type="ECO:0000313" key="2">
    <source>
        <dbReference type="EMBL" id="CAD5229364.1"/>
    </source>
</evidence>